<dbReference type="InterPro" id="IPR031801">
    <property type="entry name" value="VIR_N"/>
</dbReference>
<feature type="region of interest" description="Disordered" evidence="1">
    <location>
        <begin position="1267"/>
        <end position="1292"/>
    </location>
</feature>
<feature type="compositionally biased region" description="Low complexity" evidence="1">
    <location>
        <begin position="1363"/>
        <end position="1412"/>
    </location>
</feature>
<feature type="compositionally biased region" description="Pro residues" evidence="1">
    <location>
        <begin position="212"/>
        <end position="241"/>
    </location>
</feature>
<feature type="region of interest" description="Disordered" evidence="1">
    <location>
        <begin position="167"/>
        <end position="415"/>
    </location>
</feature>
<feature type="region of interest" description="Disordered" evidence="1">
    <location>
        <begin position="1345"/>
        <end position="1412"/>
    </location>
</feature>
<proteinExistence type="predicted"/>
<feature type="compositionally biased region" description="Acidic residues" evidence="1">
    <location>
        <begin position="290"/>
        <end position="300"/>
    </location>
</feature>
<sequence>MFLLSINDSDLQTKGVPANSLHPADLATKDRIEVAQFQTPVMIQEIRVIPTGTCPHPAIDPFIGISSPARVALDFFSDDLQVPDQCVFTPLVGERPMVYDESSPESHHLVTSPQCRQRPVTRLLVRGLFASLSLCPAKDQAEGAAAPGATAPQPPEPARPALPRTLAEAAPPAPPKSQAPLLPEAQQLPVGPPPPSGPAPVPKGTPQATNPQPQPHPPQPQPQPPLPSPPQPQPGSIIPPPADDDALPLHGESPPPPEQQQQQPPSPVKAAAAAPPPPPPPPPPPQGSGLDEDDDLLDVETVEREAARLQMPAGAAVVALGLDALTQESPSPPPPPPPPASPRPPSPPEEQPAPAEPLVPGLPAKPRRRPRAPPRHLPAAHPGTATAAAAQGVRLPRAGYTAPALSPGEELADDDHDDGAAAAAGWPFPMRPQAFAALGLPAGPAPPPAPAALAALWAWHWAQAPADQPPRPDVVAAAADDDDADDDADVRGARGFELLTEALRTGRRPAGVPDPGSPEGRRLGTAMGTPRQACGALWAALLAVLERGVVEQALVRARELGPTQGQGGDAVVVVEEAEEEEEEGPRKRVALRAVGTHDQLASRCLGPDEAASRRLVGLLVRLLAAGCAQGAPRLAVAAAGALAAWAGQGAVLAALGEEVLAVPCPAHPPFRPRPPASGRRPAPPGRALHASIITGTPAIDGDDTGDQQHQQHAGQGEEAVVVALAALQGLVAFLAAPLPCSPEDPAGCCCCQCPEIPAALRLCPRHARVLAQTGVIPAARDLLQTACRSAPRLRGAAYECVRALVLLLLSSPAGLGALGVAPGPLAALVDELEAGAAAEGRDPGPLFLVRPPLVGYAPPVRPACPPVALGRPGGPLWRGALSRVPMTVFSRALAAARAEDAAAAAAAEPAPTGRRVWSDEATTWAASGQTVDPGALARLIRLHVGAASLLGRLARGPPGLQAALLAELHAYTRSPAARCALACALGYWPTLGETLVGLLGAALDQAGRGGAPVVWGRVGLLTDVVAAWADVALGPWGGPTGCPHTRQALLGLLPRLGPQLAALSTLPAPRPFPPLAAPSPSPSAPATPPNPHPDPAALLGSCPSLHLAAAAAALTERCSALLAALAPQPGPQPLGQGHEPTDPIIPASGAAGWSGLHDALLAEAHTALGLAVHRVPRTTRLGLWRWWDLPPHGTNHGHGWGDPTLCAAPAGGCLAVVTQTQPQPQPQPGLPPAALPALPAQAPLALPQARAFTAILAAAPAALRAAQHEGGQRAGGQQMKEETPALPAAPAAGPSLESILEASRAALAVVRRCGAVLGGDGDPRGRPEHGPEGGAAAGLLAASIEESEGESAPGGRRSPIPAPWSLPVSPSAAPASSSSSPLHPTTSEPPAAAAATSQLAAPNNNSEVTPAAADAAASTAAAGPVGGSASETLSLRLEAHLEALGAAVQALREIGAAVGADGSGLAVAPHAAPPQAPLYRDPLAPPPTAAGPAPSRFTVTARCALDAVCDLPAALARPPPPRPGGLAPPARLLIDCLTAALDGPPRHWHPALTLLERLLPALPQDCAALMALPATRLSGPPDPTSRPFGSPWTGPGRALNGLALGRLMALTPGSQALAQAAPLAPLLGALCALVESTDRALHLAACRCLAAVALRWPAPTTTATTTIHAPATTTTTTTTTTIPAPVPVPASVPAPAPVPAGGQGQGGVTTDHVTGHPPCPVPAAPTTAAAAPNPRSTPADESSPPVPAAPAGPIPQAPAAPGPEALLGPGFCLVTALVATLAALTRVLSALTALSRTPAGRLLLLSYEALPAPPSPPPAAPATVPFHPATIPRAPLGCFMSASMPTLDTTTAPEATVGGTTAIAAMPLCPLGSGSRAEIIAAATPLHMLGLT</sequence>
<feature type="compositionally biased region" description="Pro residues" evidence="1">
    <location>
        <begin position="330"/>
        <end position="357"/>
    </location>
</feature>
<feature type="compositionally biased region" description="Low complexity" evidence="1">
    <location>
        <begin position="377"/>
        <end position="390"/>
    </location>
</feature>
<feature type="region of interest" description="Disordered" evidence="1">
    <location>
        <begin position="1674"/>
        <end position="1761"/>
    </location>
</feature>
<keyword evidence="4" id="KW-1185">Reference proteome</keyword>
<feature type="region of interest" description="Disordered" evidence="1">
    <location>
        <begin position="465"/>
        <end position="487"/>
    </location>
</feature>
<feature type="compositionally biased region" description="Pro residues" evidence="1">
    <location>
        <begin position="1744"/>
        <end position="1761"/>
    </location>
</feature>
<dbReference type="Proteomes" id="UP001141327">
    <property type="component" value="Unassembled WGS sequence"/>
</dbReference>
<organism evidence="3 4">
    <name type="scientific">Paratrimastix pyriformis</name>
    <dbReference type="NCBI Taxonomy" id="342808"/>
    <lineage>
        <taxon>Eukaryota</taxon>
        <taxon>Metamonada</taxon>
        <taxon>Preaxostyla</taxon>
        <taxon>Paratrimastigidae</taxon>
        <taxon>Paratrimastix</taxon>
    </lineage>
</organism>
<feature type="region of interest" description="Disordered" evidence="1">
    <location>
        <begin position="695"/>
        <end position="714"/>
    </location>
</feature>
<feature type="compositionally biased region" description="Low complexity" evidence="1">
    <location>
        <begin position="313"/>
        <end position="329"/>
    </location>
</feature>
<accession>A0ABQ8UEI6</accession>
<evidence type="ECO:0000259" key="2">
    <source>
        <dbReference type="Pfam" id="PF15912"/>
    </source>
</evidence>
<comment type="caution">
    <text evidence="3">The sequence shown here is derived from an EMBL/GenBank/DDBJ whole genome shotgun (WGS) entry which is preliminary data.</text>
</comment>
<feature type="compositionally biased region" description="Low complexity" evidence="1">
    <location>
        <begin position="1345"/>
        <end position="1355"/>
    </location>
</feature>
<evidence type="ECO:0000313" key="4">
    <source>
        <dbReference type="Proteomes" id="UP001141327"/>
    </source>
</evidence>
<feature type="compositionally biased region" description="Pro residues" evidence="1">
    <location>
        <begin position="274"/>
        <end position="286"/>
    </location>
</feature>
<reference evidence="3" key="1">
    <citation type="journal article" date="2022" name="bioRxiv">
        <title>Genomics of Preaxostyla Flagellates Illuminates Evolutionary Transitions and the Path Towards Mitochondrial Loss.</title>
        <authorList>
            <person name="Novak L.V.F."/>
            <person name="Treitli S.C."/>
            <person name="Pyrih J."/>
            <person name="Halakuc P."/>
            <person name="Pipaliya S.V."/>
            <person name="Vacek V."/>
            <person name="Brzon O."/>
            <person name="Soukal P."/>
            <person name="Eme L."/>
            <person name="Dacks J.B."/>
            <person name="Karnkowska A."/>
            <person name="Elias M."/>
            <person name="Hampl V."/>
        </authorList>
    </citation>
    <scope>NUCLEOTIDE SEQUENCE</scope>
    <source>
        <strain evidence="3">RCP-MX</strain>
    </source>
</reference>
<name>A0ABQ8UEI6_9EUKA</name>
<protein>
    <recommendedName>
        <fullName evidence="2">Virilizer N-terminal domain-containing protein</fullName>
    </recommendedName>
</protein>
<feature type="region of interest" description="Disordered" evidence="1">
    <location>
        <begin position="1071"/>
        <end position="1097"/>
    </location>
</feature>
<gene>
    <name evidence="3" type="ORF">PAPYR_6802</name>
</gene>
<feature type="domain" description="Virilizer N-terminal" evidence="2">
    <location>
        <begin position="29"/>
        <end position="164"/>
    </location>
</feature>
<evidence type="ECO:0000256" key="1">
    <source>
        <dbReference type="SAM" id="MobiDB-lite"/>
    </source>
</evidence>
<feature type="compositionally biased region" description="Pro residues" evidence="1">
    <location>
        <begin position="190"/>
        <end position="203"/>
    </location>
</feature>
<evidence type="ECO:0000313" key="3">
    <source>
        <dbReference type="EMBL" id="KAJ4457663.1"/>
    </source>
</evidence>
<feature type="compositionally biased region" description="Low complexity" evidence="1">
    <location>
        <begin position="259"/>
        <end position="273"/>
    </location>
</feature>
<feature type="compositionally biased region" description="Pro residues" evidence="1">
    <location>
        <begin position="1071"/>
        <end position="1094"/>
    </location>
</feature>
<feature type="compositionally biased region" description="Pro residues" evidence="1">
    <location>
        <begin position="1684"/>
        <end position="1698"/>
    </location>
</feature>
<feature type="compositionally biased region" description="Low complexity" evidence="1">
    <location>
        <begin position="1724"/>
        <end position="1743"/>
    </location>
</feature>
<dbReference type="Pfam" id="PF15912">
    <property type="entry name" value="VIR_N"/>
    <property type="match status" value="1"/>
</dbReference>
<feature type="compositionally biased region" description="Basic residues" evidence="1">
    <location>
        <begin position="365"/>
        <end position="374"/>
    </location>
</feature>
<feature type="compositionally biased region" description="Low complexity" evidence="1">
    <location>
        <begin position="1674"/>
        <end position="1683"/>
    </location>
</feature>
<dbReference type="EMBL" id="JAPMOS010000042">
    <property type="protein sequence ID" value="KAJ4457663.1"/>
    <property type="molecule type" value="Genomic_DNA"/>
</dbReference>